<dbReference type="AlphaFoldDB" id="A0A1G2I2I4"/>
<sequence>LKIDAIYSNTLIRCLETILRMYDTVPDKYPLFIHLDGGKMQKWGNFDRLRDIDVPTYVSEKLNERYYGDIQGLDKEETKQKYGEKLFQEWRRAFHGKPPGAESFNDTLKRVLPFFKKYILKDLSKGKDLMVVASHNSLRAIVKYIENIKDEDIINLELPFGALVVYDFKENKFTKT</sequence>
<keyword evidence="3" id="KW-0324">Glycolysis</keyword>
<dbReference type="InterPro" id="IPR029033">
    <property type="entry name" value="His_PPase_superfam"/>
</dbReference>
<comment type="similarity">
    <text evidence="1">Belongs to the phosphoglycerate mutase family. BPG-dependent PGAM subfamily.</text>
</comment>
<feature type="non-terminal residue" evidence="6">
    <location>
        <position position="1"/>
    </location>
</feature>
<dbReference type="STRING" id="1802206.A3D35_03340"/>
<dbReference type="InterPro" id="IPR013078">
    <property type="entry name" value="His_Pase_superF_clade-1"/>
</dbReference>
<evidence type="ECO:0000256" key="1">
    <source>
        <dbReference type="ARBA" id="ARBA00006717"/>
    </source>
</evidence>
<comment type="caution">
    <text evidence="6">The sequence shown here is derived from an EMBL/GenBank/DDBJ whole genome shotgun (WGS) entry which is preliminary data.</text>
</comment>
<feature type="binding site" evidence="5">
    <location>
        <begin position="64"/>
        <end position="67"/>
    </location>
    <ligand>
        <name>substrate</name>
    </ligand>
</feature>
<feature type="binding site" evidence="5">
    <location>
        <position position="75"/>
    </location>
    <ligand>
        <name>substrate</name>
    </ligand>
</feature>
<evidence type="ECO:0000256" key="4">
    <source>
        <dbReference type="ARBA" id="ARBA00023235"/>
    </source>
</evidence>
<dbReference type="SUPFAM" id="SSF53254">
    <property type="entry name" value="Phosphoglycerate mutase-like"/>
    <property type="match status" value="1"/>
</dbReference>
<evidence type="ECO:0000256" key="2">
    <source>
        <dbReference type="ARBA" id="ARBA00012028"/>
    </source>
</evidence>
<evidence type="ECO:0000313" key="6">
    <source>
        <dbReference type="EMBL" id="OGZ68879.1"/>
    </source>
</evidence>
<dbReference type="EMBL" id="MHOS01000016">
    <property type="protein sequence ID" value="OGZ68879.1"/>
    <property type="molecule type" value="Genomic_DNA"/>
</dbReference>
<gene>
    <name evidence="6" type="ORF">A3D35_03340</name>
</gene>
<protein>
    <recommendedName>
        <fullName evidence="2">phosphoglycerate mutase (2,3-diphosphoglycerate-dependent)</fullName>
        <ecNumber evidence="2">5.4.2.11</ecNumber>
    </recommendedName>
</protein>
<dbReference type="PANTHER" id="PTHR11931">
    <property type="entry name" value="PHOSPHOGLYCERATE MUTASE"/>
    <property type="match status" value="1"/>
</dbReference>
<feature type="binding site" evidence="5">
    <location>
        <begin position="91"/>
        <end position="92"/>
    </location>
    <ligand>
        <name>substrate</name>
    </ligand>
</feature>
<dbReference type="Gene3D" id="3.40.50.1240">
    <property type="entry name" value="Phosphoglycerate mutase-like"/>
    <property type="match status" value="1"/>
</dbReference>
<evidence type="ECO:0000256" key="3">
    <source>
        <dbReference type="ARBA" id="ARBA00023152"/>
    </source>
</evidence>
<evidence type="ECO:0000256" key="5">
    <source>
        <dbReference type="PIRSR" id="PIRSR613078-2"/>
    </source>
</evidence>
<dbReference type="GO" id="GO:0006096">
    <property type="term" value="P:glycolytic process"/>
    <property type="evidence" value="ECO:0007669"/>
    <property type="project" value="UniProtKB-KW"/>
</dbReference>
<name>A0A1G2I2I4_9BACT</name>
<dbReference type="Proteomes" id="UP000176421">
    <property type="component" value="Unassembled WGS sequence"/>
</dbReference>
<keyword evidence="4" id="KW-0413">Isomerase</keyword>
<dbReference type="GO" id="GO:0004619">
    <property type="term" value="F:phosphoglycerate mutase activity"/>
    <property type="evidence" value="ECO:0007669"/>
    <property type="project" value="UniProtKB-EC"/>
</dbReference>
<organism evidence="6 7">
    <name type="scientific">Candidatus Staskawiczbacteria bacterium RIFCSPHIGHO2_02_FULL_34_9</name>
    <dbReference type="NCBI Taxonomy" id="1802206"/>
    <lineage>
        <taxon>Bacteria</taxon>
        <taxon>Candidatus Staskawicziibacteriota</taxon>
    </lineage>
</organism>
<reference evidence="6 7" key="1">
    <citation type="journal article" date="2016" name="Nat. Commun.">
        <title>Thousands of microbial genomes shed light on interconnected biogeochemical processes in an aquifer system.</title>
        <authorList>
            <person name="Anantharaman K."/>
            <person name="Brown C.T."/>
            <person name="Hug L.A."/>
            <person name="Sharon I."/>
            <person name="Castelle C.J."/>
            <person name="Probst A.J."/>
            <person name="Thomas B.C."/>
            <person name="Singh A."/>
            <person name="Wilkins M.J."/>
            <person name="Karaoz U."/>
            <person name="Brodie E.L."/>
            <person name="Williams K.H."/>
            <person name="Hubbard S.S."/>
            <person name="Banfield J.F."/>
        </authorList>
    </citation>
    <scope>NUCLEOTIDE SEQUENCE [LARGE SCALE GENOMIC DNA]</scope>
</reference>
<dbReference type="InterPro" id="IPR005952">
    <property type="entry name" value="Phosphogly_mut1"/>
</dbReference>
<dbReference type="EC" id="5.4.2.11" evidence="2"/>
<dbReference type="Pfam" id="PF00300">
    <property type="entry name" value="His_Phos_1"/>
    <property type="match status" value="1"/>
</dbReference>
<proteinExistence type="inferred from homology"/>
<accession>A0A1G2I2I4</accession>
<evidence type="ECO:0000313" key="7">
    <source>
        <dbReference type="Proteomes" id="UP000176421"/>
    </source>
</evidence>